<evidence type="ECO:0000313" key="3">
    <source>
        <dbReference type="EMBL" id="KAG8579381.1"/>
    </source>
</evidence>
<sequence>MLAELQLNITKELQQSLHAVRAEISSLGERTSHIENKMTEITTAHNDMADVTISMEEQLQSMQAKLADMEDRSRRNNLRFRGVRESVKPDDLTEYLTDYFSLLLPQASQTDLIIDRAHRLPKPKHLAGDVPRDVIVRIHFYHIKEKIAMAARSQPSLPPRFKDISVSADLSAATLSRCRAFQQSTAILRAHGIQYRWGFPVKLLINKNGTKMMANSPEEALHLCKKWNLTEEEVEAHPTKRPSPSRIQEEWSTVVHRKKRAT</sequence>
<evidence type="ECO:0000256" key="1">
    <source>
        <dbReference type="ARBA" id="ARBA00061640"/>
    </source>
</evidence>
<dbReference type="Gene3D" id="3.30.70.1820">
    <property type="entry name" value="L1 transposable element, RRM domain"/>
    <property type="match status" value="1"/>
</dbReference>
<feature type="region of interest" description="Disordered" evidence="2">
    <location>
        <begin position="233"/>
        <end position="262"/>
    </location>
</feature>
<reference evidence="3" key="1">
    <citation type="thesis" date="2020" institute="ProQuest LLC" country="789 East Eisenhower Parkway, Ann Arbor, MI, USA">
        <title>Comparative Genomics and Chromosome Evolution.</title>
        <authorList>
            <person name="Mudd A.B."/>
        </authorList>
    </citation>
    <scope>NUCLEOTIDE SEQUENCE</scope>
    <source>
        <strain evidence="3">237g6f4</strain>
        <tissue evidence="3">Blood</tissue>
    </source>
</reference>
<comment type="caution">
    <text evidence="3">The sequence shown here is derived from an EMBL/GenBank/DDBJ whole genome shotgun (WGS) entry which is preliminary data.</text>
</comment>
<evidence type="ECO:0000313" key="4">
    <source>
        <dbReference type="Proteomes" id="UP000824782"/>
    </source>
</evidence>
<gene>
    <name evidence="3" type="ORF">GDO81_010854</name>
</gene>
<dbReference type="FunFam" id="3.30.70.1820:FF:000002">
    <property type="entry name" value="LINE-1 retrotransposable element ORF1 protein"/>
    <property type="match status" value="1"/>
</dbReference>
<dbReference type="Gene3D" id="3.30.250.20">
    <property type="entry name" value="L1 transposable element, C-terminal domain"/>
    <property type="match status" value="1"/>
</dbReference>
<dbReference type="Proteomes" id="UP000824782">
    <property type="component" value="Unassembled WGS sequence"/>
</dbReference>
<comment type="similarity">
    <text evidence="1">Belongs to the transposase 22 family.</text>
</comment>
<evidence type="ECO:0008006" key="5">
    <source>
        <dbReference type="Google" id="ProtNLM"/>
    </source>
</evidence>
<proteinExistence type="inferred from homology"/>
<name>A0AAV7C3V2_ENGPU</name>
<dbReference type="AlphaFoldDB" id="A0AAV7C3V2"/>
<keyword evidence="4" id="KW-1185">Reference proteome</keyword>
<dbReference type="PANTHER" id="PTHR11505">
    <property type="entry name" value="L1 TRANSPOSABLE ELEMENT-RELATED"/>
    <property type="match status" value="1"/>
</dbReference>
<evidence type="ECO:0000256" key="2">
    <source>
        <dbReference type="SAM" id="MobiDB-lite"/>
    </source>
</evidence>
<accession>A0AAV7C3V2</accession>
<dbReference type="InterPro" id="IPR042566">
    <property type="entry name" value="L1_C"/>
</dbReference>
<dbReference type="InterPro" id="IPR004244">
    <property type="entry name" value="Transposase_22"/>
</dbReference>
<dbReference type="EMBL" id="WNYA01000004">
    <property type="protein sequence ID" value="KAG8579381.1"/>
    <property type="molecule type" value="Genomic_DNA"/>
</dbReference>
<protein>
    <recommendedName>
        <fullName evidence="5">L1 transposable element RRM domain-containing protein</fullName>
    </recommendedName>
</protein>
<organism evidence="3 4">
    <name type="scientific">Engystomops pustulosus</name>
    <name type="common">Tungara frog</name>
    <name type="synonym">Physalaemus pustulosus</name>
    <dbReference type="NCBI Taxonomy" id="76066"/>
    <lineage>
        <taxon>Eukaryota</taxon>
        <taxon>Metazoa</taxon>
        <taxon>Chordata</taxon>
        <taxon>Craniata</taxon>
        <taxon>Vertebrata</taxon>
        <taxon>Euteleostomi</taxon>
        <taxon>Amphibia</taxon>
        <taxon>Batrachia</taxon>
        <taxon>Anura</taxon>
        <taxon>Neobatrachia</taxon>
        <taxon>Hyloidea</taxon>
        <taxon>Leptodactylidae</taxon>
        <taxon>Leiuperinae</taxon>
        <taxon>Engystomops</taxon>
    </lineage>
</organism>